<name>A0A975BUQ6_9BACT</name>
<accession>A0A975BUQ6</accession>
<sequence>MTICQNGKSVRHGVPGTGNSGYLFSRKPTFSGNVRPAFCENGRSRAASRNRSLP</sequence>
<keyword evidence="3" id="KW-1185">Reference proteome</keyword>
<gene>
    <name evidence="1" type="ORF">dnm_076070</name>
    <name evidence="2" type="ORF">dnm_082560</name>
</gene>
<reference evidence="2" key="1">
    <citation type="journal article" date="2021" name="Microb. Physiol.">
        <title>Proteogenomic Insights into the Physiology of Marine, Sulfate-Reducing, Filamentous Desulfonema limicola and Desulfonema magnum.</title>
        <authorList>
            <person name="Schnaars V."/>
            <person name="Wohlbrand L."/>
            <person name="Scheve S."/>
            <person name="Hinrichs C."/>
            <person name="Reinhardt R."/>
            <person name="Rabus R."/>
        </authorList>
    </citation>
    <scope>NUCLEOTIDE SEQUENCE</scope>
    <source>
        <strain evidence="2">4be13</strain>
    </source>
</reference>
<dbReference type="KEGG" id="dmm:dnm_082560"/>
<dbReference type="EMBL" id="CP061800">
    <property type="protein sequence ID" value="QTA92180.1"/>
    <property type="molecule type" value="Genomic_DNA"/>
</dbReference>
<dbReference type="AlphaFoldDB" id="A0A975BUQ6"/>
<protein>
    <submittedName>
        <fullName evidence="2">Uncharacterized protein</fullName>
    </submittedName>
</protein>
<proteinExistence type="predicted"/>
<evidence type="ECO:0000313" key="3">
    <source>
        <dbReference type="Proteomes" id="UP000663722"/>
    </source>
</evidence>
<dbReference type="KEGG" id="dmm:dnm_076070"/>
<organism evidence="2 3">
    <name type="scientific">Desulfonema magnum</name>
    <dbReference type="NCBI Taxonomy" id="45655"/>
    <lineage>
        <taxon>Bacteria</taxon>
        <taxon>Pseudomonadati</taxon>
        <taxon>Thermodesulfobacteriota</taxon>
        <taxon>Desulfobacteria</taxon>
        <taxon>Desulfobacterales</taxon>
        <taxon>Desulfococcaceae</taxon>
        <taxon>Desulfonema</taxon>
    </lineage>
</organism>
<evidence type="ECO:0000313" key="2">
    <source>
        <dbReference type="EMBL" id="QTA92180.1"/>
    </source>
</evidence>
<evidence type="ECO:0000313" key="1">
    <source>
        <dbReference type="EMBL" id="QTA91538.1"/>
    </source>
</evidence>
<dbReference type="EMBL" id="CP061800">
    <property type="protein sequence ID" value="QTA91538.1"/>
    <property type="molecule type" value="Genomic_DNA"/>
</dbReference>
<dbReference type="Proteomes" id="UP000663722">
    <property type="component" value="Chromosome"/>
</dbReference>